<keyword evidence="2" id="KW-0548">Nucleotidyltransferase</keyword>
<name>A0A6L2KBC7_TANCI</name>
<feature type="region of interest" description="Disordered" evidence="1">
    <location>
        <begin position="272"/>
        <end position="291"/>
    </location>
</feature>
<reference evidence="2" key="1">
    <citation type="journal article" date="2019" name="Sci. Rep.">
        <title>Draft genome of Tanacetum cinerariifolium, the natural source of mosquito coil.</title>
        <authorList>
            <person name="Yamashiro T."/>
            <person name="Shiraishi A."/>
            <person name="Satake H."/>
            <person name="Nakayama K."/>
        </authorList>
    </citation>
    <scope>NUCLEOTIDE SEQUENCE</scope>
</reference>
<accession>A0A6L2KBC7</accession>
<keyword evidence="2" id="KW-0808">Transferase</keyword>
<gene>
    <name evidence="2" type="ORF">Tci_018746</name>
</gene>
<comment type="caution">
    <text evidence="2">The sequence shown here is derived from an EMBL/GenBank/DDBJ whole genome shotgun (WGS) entry which is preliminary data.</text>
</comment>
<evidence type="ECO:0000256" key="1">
    <source>
        <dbReference type="SAM" id="MobiDB-lite"/>
    </source>
</evidence>
<sequence length="394" mass="45690">MENPAIYVSLIQQFWQTVAANTLDTEEVQITTTIDGKVKLVSKASIRRHLKLEESDGISTFPNTKIFKQLTLMGVKDQQSQQETKVPHPSSPTHTHVADEAASTGVDVRHGRAATTITSLYSRQWRSASKDKGKCIMTKFMPDQTTTKLQQRQERAGYKAVVRLQEQLDEEERPRIARVHEEDSSFNVDEWEDIQARIEADEELALRIQAEEREKYSKVEKARLLVDLINQRKRYFAQQRAEEKRNKPMTQAQQRTYISNYSDVDRTIPKIADKSSKSAAEEELEQESSKSLRDMVKERFSTTKPTNDIEKELWVKLKRLFKPDTEDDYGNIRDSTFYVSNLKKCLSDETLVIQLDEIQINDKLYFVEEPIEIMDREVKLLKKIAFLSSKYDGI</sequence>
<evidence type="ECO:0000313" key="2">
    <source>
        <dbReference type="EMBL" id="GEU46768.1"/>
    </source>
</evidence>
<feature type="region of interest" description="Disordered" evidence="1">
    <location>
        <begin position="77"/>
        <end position="105"/>
    </location>
</feature>
<organism evidence="2">
    <name type="scientific">Tanacetum cinerariifolium</name>
    <name type="common">Dalmatian daisy</name>
    <name type="synonym">Chrysanthemum cinerariifolium</name>
    <dbReference type="NCBI Taxonomy" id="118510"/>
    <lineage>
        <taxon>Eukaryota</taxon>
        <taxon>Viridiplantae</taxon>
        <taxon>Streptophyta</taxon>
        <taxon>Embryophyta</taxon>
        <taxon>Tracheophyta</taxon>
        <taxon>Spermatophyta</taxon>
        <taxon>Magnoliopsida</taxon>
        <taxon>eudicotyledons</taxon>
        <taxon>Gunneridae</taxon>
        <taxon>Pentapetalae</taxon>
        <taxon>asterids</taxon>
        <taxon>campanulids</taxon>
        <taxon>Asterales</taxon>
        <taxon>Asteraceae</taxon>
        <taxon>Asteroideae</taxon>
        <taxon>Anthemideae</taxon>
        <taxon>Anthemidinae</taxon>
        <taxon>Tanacetum</taxon>
    </lineage>
</organism>
<protein>
    <submittedName>
        <fullName evidence="2">Reverse transcriptase domain-containing protein</fullName>
    </submittedName>
</protein>
<dbReference type="AlphaFoldDB" id="A0A6L2KBC7"/>
<proteinExistence type="predicted"/>
<dbReference type="GO" id="GO:0003964">
    <property type="term" value="F:RNA-directed DNA polymerase activity"/>
    <property type="evidence" value="ECO:0007669"/>
    <property type="project" value="UniProtKB-KW"/>
</dbReference>
<keyword evidence="2" id="KW-0695">RNA-directed DNA polymerase</keyword>
<dbReference type="EMBL" id="BKCJ010002173">
    <property type="protein sequence ID" value="GEU46768.1"/>
    <property type="molecule type" value="Genomic_DNA"/>
</dbReference>